<dbReference type="SMART" id="SM00388">
    <property type="entry name" value="HisKA"/>
    <property type="match status" value="1"/>
</dbReference>
<dbReference type="GO" id="GO:0000155">
    <property type="term" value="F:phosphorelay sensor kinase activity"/>
    <property type="evidence" value="ECO:0007669"/>
    <property type="project" value="InterPro"/>
</dbReference>
<gene>
    <name evidence="17" type="ORF">CF651_20310</name>
</gene>
<evidence type="ECO:0000256" key="14">
    <source>
        <dbReference type="SAM" id="Phobius"/>
    </source>
</evidence>
<dbReference type="GO" id="GO:0005886">
    <property type="term" value="C:plasma membrane"/>
    <property type="evidence" value="ECO:0007669"/>
    <property type="project" value="UniProtKB-SubCell"/>
</dbReference>
<evidence type="ECO:0000256" key="2">
    <source>
        <dbReference type="ARBA" id="ARBA00004651"/>
    </source>
</evidence>
<keyword evidence="10" id="KW-0067">ATP-binding</keyword>
<keyword evidence="13 14" id="KW-0472">Membrane</keyword>
<dbReference type="PROSITE" id="PS50885">
    <property type="entry name" value="HAMP"/>
    <property type="match status" value="1"/>
</dbReference>
<comment type="catalytic activity">
    <reaction evidence="1">
        <text>ATP + protein L-histidine = ADP + protein N-phospho-L-histidine.</text>
        <dbReference type="EC" id="2.7.13.3"/>
    </reaction>
</comment>
<dbReference type="PANTHER" id="PTHR45528">
    <property type="entry name" value="SENSOR HISTIDINE KINASE CPXA"/>
    <property type="match status" value="1"/>
</dbReference>
<keyword evidence="8" id="KW-0547">Nucleotide-binding</keyword>
<dbReference type="InterPro" id="IPR003661">
    <property type="entry name" value="HisK_dim/P_dom"/>
</dbReference>
<keyword evidence="6" id="KW-0808">Transferase</keyword>
<keyword evidence="18" id="KW-1185">Reference proteome</keyword>
<feature type="domain" description="HAMP" evidence="16">
    <location>
        <begin position="205"/>
        <end position="257"/>
    </location>
</feature>
<feature type="transmembrane region" description="Helical" evidence="14">
    <location>
        <begin position="28"/>
        <end position="51"/>
    </location>
</feature>
<evidence type="ECO:0000256" key="13">
    <source>
        <dbReference type="ARBA" id="ARBA00023136"/>
    </source>
</evidence>
<evidence type="ECO:0000256" key="8">
    <source>
        <dbReference type="ARBA" id="ARBA00022741"/>
    </source>
</evidence>
<dbReference type="InterPro" id="IPR036890">
    <property type="entry name" value="HATPase_C_sf"/>
</dbReference>
<dbReference type="SUPFAM" id="SSF47384">
    <property type="entry name" value="Homodimeric domain of signal transducing histidine kinase"/>
    <property type="match status" value="1"/>
</dbReference>
<accession>A0A229UNP1</accession>
<dbReference type="OrthoDB" id="9762826at2"/>
<dbReference type="CDD" id="cd06225">
    <property type="entry name" value="HAMP"/>
    <property type="match status" value="1"/>
</dbReference>
<protein>
    <recommendedName>
        <fullName evidence="3">histidine kinase</fullName>
        <ecNumber evidence="3">2.7.13.3</ecNumber>
    </recommendedName>
</protein>
<evidence type="ECO:0000256" key="4">
    <source>
        <dbReference type="ARBA" id="ARBA00022475"/>
    </source>
</evidence>
<keyword evidence="12" id="KW-0902">Two-component regulatory system</keyword>
<dbReference type="InterPro" id="IPR050398">
    <property type="entry name" value="HssS/ArlS-like"/>
</dbReference>
<organism evidence="17 18">
    <name type="scientific">Paenibacillus rigui</name>
    <dbReference type="NCBI Taxonomy" id="554312"/>
    <lineage>
        <taxon>Bacteria</taxon>
        <taxon>Bacillati</taxon>
        <taxon>Bacillota</taxon>
        <taxon>Bacilli</taxon>
        <taxon>Bacillales</taxon>
        <taxon>Paenibacillaceae</taxon>
        <taxon>Paenibacillus</taxon>
    </lineage>
</organism>
<keyword evidence="4" id="KW-1003">Cell membrane</keyword>
<evidence type="ECO:0000256" key="6">
    <source>
        <dbReference type="ARBA" id="ARBA00022679"/>
    </source>
</evidence>
<dbReference type="Gene3D" id="3.30.565.10">
    <property type="entry name" value="Histidine kinase-like ATPase, C-terminal domain"/>
    <property type="match status" value="1"/>
</dbReference>
<dbReference type="EC" id="2.7.13.3" evidence="3"/>
<dbReference type="Pfam" id="PF00512">
    <property type="entry name" value="HisKA"/>
    <property type="match status" value="1"/>
</dbReference>
<dbReference type="Pfam" id="PF02518">
    <property type="entry name" value="HATPase_c"/>
    <property type="match status" value="1"/>
</dbReference>
<evidence type="ECO:0000313" key="17">
    <source>
        <dbReference type="EMBL" id="OXM84499.1"/>
    </source>
</evidence>
<evidence type="ECO:0000256" key="1">
    <source>
        <dbReference type="ARBA" id="ARBA00000085"/>
    </source>
</evidence>
<comment type="caution">
    <text evidence="17">The sequence shown here is derived from an EMBL/GenBank/DDBJ whole genome shotgun (WGS) entry which is preliminary data.</text>
</comment>
<dbReference type="InterPro" id="IPR036097">
    <property type="entry name" value="HisK_dim/P_sf"/>
</dbReference>
<dbReference type="GO" id="GO:0005524">
    <property type="term" value="F:ATP binding"/>
    <property type="evidence" value="ECO:0007669"/>
    <property type="project" value="UniProtKB-KW"/>
</dbReference>
<evidence type="ECO:0000259" key="15">
    <source>
        <dbReference type="PROSITE" id="PS50109"/>
    </source>
</evidence>
<reference evidence="17 18" key="1">
    <citation type="submission" date="2017-07" db="EMBL/GenBank/DDBJ databases">
        <title>Genome sequencing and assembly of Paenibacillus rigui.</title>
        <authorList>
            <person name="Mayilraj S."/>
        </authorList>
    </citation>
    <scope>NUCLEOTIDE SEQUENCE [LARGE SCALE GENOMIC DNA]</scope>
    <source>
        <strain evidence="17 18">JCM 16352</strain>
    </source>
</reference>
<evidence type="ECO:0000256" key="5">
    <source>
        <dbReference type="ARBA" id="ARBA00022553"/>
    </source>
</evidence>
<dbReference type="PANTHER" id="PTHR45528:SF1">
    <property type="entry name" value="SENSOR HISTIDINE KINASE CPXA"/>
    <property type="match status" value="1"/>
</dbReference>
<dbReference type="InterPro" id="IPR003594">
    <property type="entry name" value="HATPase_dom"/>
</dbReference>
<keyword evidence="9" id="KW-0418">Kinase</keyword>
<evidence type="ECO:0000256" key="3">
    <source>
        <dbReference type="ARBA" id="ARBA00012438"/>
    </source>
</evidence>
<evidence type="ECO:0000313" key="18">
    <source>
        <dbReference type="Proteomes" id="UP000215509"/>
    </source>
</evidence>
<keyword evidence="7 14" id="KW-0812">Transmembrane</keyword>
<dbReference type="PRINTS" id="PR00344">
    <property type="entry name" value="BCTRLSENSOR"/>
</dbReference>
<evidence type="ECO:0000256" key="7">
    <source>
        <dbReference type="ARBA" id="ARBA00022692"/>
    </source>
</evidence>
<feature type="domain" description="Histidine kinase" evidence="15">
    <location>
        <begin position="286"/>
        <end position="503"/>
    </location>
</feature>
<dbReference type="AlphaFoldDB" id="A0A229UNP1"/>
<dbReference type="Proteomes" id="UP000215509">
    <property type="component" value="Unassembled WGS sequence"/>
</dbReference>
<dbReference type="Gene3D" id="6.10.340.10">
    <property type="match status" value="1"/>
</dbReference>
<sequence>MIALFTRSGAKATDSRALMRNKPIRVQFLLVFLSFLVLLIGFIFIVNAFFLKPFYVWTKTEQLKSVSRKFDNVPIDSQNQDFRSLMEVTLYEDQASMDIFSAEGRIKYSTRNPRELHPIDFKSLFSRTEWERMQQGEMIVQEKNDFRRNQEFLTVYRALPNGEYLALSSAVAAIQQSVTILNEFLLLVLVLFLVLAWIWATRFANYFSRPIVTLQQMTNRMTQFDFSQHWMEPRRDELGNLGNNMNKLMSIIGQFIEELKGKNELLESELERKNSMERMRKQFVSNVSHELKTPIALIQGYAEGLRQNVNEDPASRNEYCDVIIDEARKMNELVRELLLLSQLELGRSVLKPEAFHIESAIQTAVSRLQGLYAERGIQFELAFQEHEGDVIGDAGKINQVLNNYLSNAVFFLNEHKRIRIETRITGNRLRVSVFNTGPHIPEEEMELIWTSFYKVDKARTRGEGGTGLGLSIVQRIMDLHEMGYGAANADGGVTFWFELPLAGEES</sequence>
<keyword evidence="11 14" id="KW-1133">Transmembrane helix</keyword>
<dbReference type="SMART" id="SM00387">
    <property type="entry name" value="HATPase_c"/>
    <property type="match status" value="1"/>
</dbReference>
<dbReference type="PROSITE" id="PS50109">
    <property type="entry name" value="HIS_KIN"/>
    <property type="match status" value="1"/>
</dbReference>
<dbReference type="SUPFAM" id="SSF55874">
    <property type="entry name" value="ATPase domain of HSP90 chaperone/DNA topoisomerase II/histidine kinase"/>
    <property type="match status" value="1"/>
</dbReference>
<dbReference type="FunFam" id="1.10.287.130:FF:000001">
    <property type="entry name" value="Two-component sensor histidine kinase"/>
    <property type="match status" value="1"/>
</dbReference>
<name>A0A229UNP1_9BACL</name>
<evidence type="ECO:0000259" key="16">
    <source>
        <dbReference type="PROSITE" id="PS50885"/>
    </source>
</evidence>
<dbReference type="EMBL" id="NMQW01000030">
    <property type="protein sequence ID" value="OXM84499.1"/>
    <property type="molecule type" value="Genomic_DNA"/>
</dbReference>
<evidence type="ECO:0000256" key="12">
    <source>
        <dbReference type="ARBA" id="ARBA00023012"/>
    </source>
</evidence>
<evidence type="ECO:0000256" key="11">
    <source>
        <dbReference type="ARBA" id="ARBA00022989"/>
    </source>
</evidence>
<feature type="transmembrane region" description="Helical" evidence="14">
    <location>
        <begin position="184"/>
        <end position="200"/>
    </location>
</feature>
<dbReference type="SUPFAM" id="SSF158472">
    <property type="entry name" value="HAMP domain-like"/>
    <property type="match status" value="1"/>
</dbReference>
<evidence type="ECO:0000256" key="9">
    <source>
        <dbReference type="ARBA" id="ARBA00022777"/>
    </source>
</evidence>
<dbReference type="InterPro" id="IPR004358">
    <property type="entry name" value="Sig_transdc_His_kin-like_C"/>
</dbReference>
<dbReference type="CDD" id="cd00082">
    <property type="entry name" value="HisKA"/>
    <property type="match status" value="1"/>
</dbReference>
<evidence type="ECO:0000256" key="10">
    <source>
        <dbReference type="ARBA" id="ARBA00022840"/>
    </source>
</evidence>
<keyword evidence="5" id="KW-0597">Phosphoprotein</keyword>
<comment type="subcellular location">
    <subcellularLocation>
        <location evidence="2">Cell membrane</location>
        <topology evidence="2">Multi-pass membrane protein</topology>
    </subcellularLocation>
</comment>
<dbReference type="InterPro" id="IPR005467">
    <property type="entry name" value="His_kinase_dom"/>
</dbReference>
<proteinExistence type="predicted"/>
<dbReference type="InterPro" id="IPR003660">
    <property type="entry name" value="HAMP_dom"/>
</dbReference>
<dbReference type="Gene3D" id="1.10.287.130">
    <property type="match status" value="1"/>
</dbReference>